<proteinExistence type="predicted"/>
<feature type="transmembrane region" description="Helical" evidence="6">
    <location>
        <begin position="135"/>
        <end position="157"/>
    </location>
</feature>
<sequence>MRPVVPSGPHHGAVRKPRARSATASATARPGRAALGREVGWFVAIGLASTVAQALAYWVLRRWWPPLSANLVSLLVVTVLNTEANRRLTFRGSAARVVRAHLAAGALFVVAYATTSGAVLLLRHLWPAAPTAAEVAVLVPSFALVTVVRFAVLRLLVFRRRR</sequence>
<dbReference type="AlphaFoldDB" id="A0A401QQA3"/>
<evidence type="ECO:0000256" key="2">
    <source>
        <dbReference type="ARBA" id="ARBA00022692"/>
    </source>
</evidence>
<gene>
    <name evidence="8" type="ORF">SALB_00227</name>
</gene>
<keyword evidence="2 6" id="KW-0812">Transmembrane</keyword>
<feature type="region of interest" description="Disordered" evidence="5">
    <location>
        <begin position="1"/>
        <end position="28"/>
    </location>
</feature>
<evidence type="ECO:0000313" key="8">
    <source>
        <dbReference type="EMBL" id="GCB87576.1"/>
    </source>
</evidence>
<feature type="domain" description="GtrA/DPMS transmembrane" evidence="7">
    <location>
        <begin position="42"/>
        <end position="158"/>
    </location>
</feature>
<evidence type="ECO:0000256" key="1">
    <source>
        <dbReference type="ARBA" id="ARBA00004141"/>
    </source>
</evidence>
<feature type="transmembrane region" description="Helical" evidence="6">
    <location>
        <begin position="39"/>
        <end position="57"/>
    </location>
</feature>
<keyword evidence="4 6" id="KW-0472">Membrane</keyword>
<accession>A0A401QQA3</accession>
<evidence type="ECO:0000256" key="3">
    <source>
        <dbReference type="ARBA" id="ARBA00022989"/>
    </source>
</evidence>
<feature type="transmembrane region" description="Helical" evidence="6">
    <location>
        <begin position="102"/>
        <end position="123"/>
    </location>
</feature>
<dbReference type="EMBL" id="BHXC01000001">
    <property type="protein sequence ID" value="GCB87576.1"/>
    <property type="molecule type" value="Genomic_DNA"/>
</dbReference>
<comment type="subcellular location">
    <subcellularLocation>
        <location evidence="1">Membrane</location>
        <topology evidence="1">Multi-pass membrane protein</topology>
    </subcellularLocation>
</comment>
<dbReference type="Pfam" id="PF04138">
    <property type="entry name" value="GtrA_DPMS_TM"/>
    <property type="match status" value="1"/>
</dbReference>
<dbReference type="GO" id="GO:0000271">
    <property type="term" value="P:polysaccharide biosynthetic process"/>
    <property type="evidence" value="ECO:0007669"/>
    <property type="project" value="InterPro"/>
</dbReference>
<keyword evidence="3 6" id="KW-1133">Transmembrane helix</keyword>
<reference evidence="8 9" key="1">
    <citation type="journal article" date="2019" name="Microbiol. Resour. Announc.">
        <title>Draft Genome Sequence of the Most Traditional epsilon-Poly-l-Lysine Producer, Streptomyces albulus NBRC14147.</title>
        <authorList>
            <person name="Yamanaka K."/>
            <person name="Hamano Y."/>
        </authorList>
    </citation>
    <scope>NUCLEOTIDE SEQUENCE [LARGE SCALE GENOMIC DNA]</scope>
    <source>
        <strain evidence="8 9">NBRC 14147</strain>
    </source>
</reference>
<name>A0A401QQA3_STRNR</name>
<evidence type="ECO:0000256" key="4">
    <source>
        <dbReference type="ARBA" id="ARBA00023136"/>
    </source>
</evidence>
<evidence type="ECO:0000259" key="7">
    <source>
        <dbReference type="Pfam" id="PF04138"/>
    </source>
</evidence>
<comment type="caution">
    <text evidence="8">The sequence shown here is derived from an EMBL/GenBank/DDBJ whole genome shotgun (WGS) entry which is preliminary data.</text>
</comment>
<organism evidence="8 9">
    <name type="scientific">Streptomyces noursei</name>
    <name type="common">Streptomyces albulus</name>
    <dbReference type="NCBI Taxonomy" id="1971"/>
    <lineage>
        <taxon>Bacteria</taxon>
        <taxon>Bacillati</taxon>
        <taxon>Actinomycetota</taxon>
        <taxon>Actinomycetes</taxon>
        <taxon>Kitasatosporales</taxon>
        <taxon>Streptomycetaceae</taxon>
        <taxon>Streptomyces</taxon>
    </lineage>
</organism>
<protein>
    <submittedName>
        <fullName evidence="8">Membrane protein</fullName>
    </submittedName>
</protein>
<evidence type="ECO:0000256" key="5">
    <source>
        <dbReference type="SAM" id="MobiDB-lite"/>
    </source>
</evidence>
<evidence type="ECO:0000313" key="9">
    <source>
        <dbReference type="Proteomes" id="UP000288351"/>
    </source>
</evidence>
<dbReference type="Proteomes" id="UP000288351">
    <property type="component" value="Unassembled WGS sequence"/>
</dbReference>
<evidence type="ECO:0000256" key="6">
    <source>
        <dbReference type="SAM" id="Phobius"/>
    </source>
</evidence>
<dbReference type="GO" id="GO:0016020">
    <property type="term" value="C:membrane"/>
    <property type="evidence" value="ECO:0007669"/>
    <property type="project" value="UniProtKB-SubCell"/>
</dbReference>
<feature type="transmembrane region" description="Helical" evidence="6">
    <location>
        <begin position="63"/>
        <end position="81"/>
    </location>
</feature>
<dbReference type="InterPro" id="IPR007267">
    <property type="entry name" value="GtrA_DPMS_TM"/>
</dbReference>